<reference evidence="2 3" key="1">
    <citation type="submission" date="2017-05" db="EMBL/GenBank/DDBJ databases">
        <title>Biotechnological potential of actinobacteria isolated from South African environments.</title>
        <authorList>
            <person name="Le Roes-Hill M."/>
            <person name="Prins A."/>
            <person name="Durrell K.A."/>
        </authorList>
    </citation>
    <scope>NUCLEOTIDE SEQUENCE [LARGE SCALE GENOMIC DNA]</scope>
    <source>
        <strain evidence="2">M26</strain>
    </source>
</reference>
<keyword evidence="1" id="KW-0472">Membrane</keyword>
<gene>
    <name evidence="2" type="ORF">CA984_00905</name>
</gene>
<keyword evidence="1" id="KW-1133">Transmembrane helix</keyword>
<protein>
    <recommendedName>
        <fullName evidence="4">Aromatic ring-opening dioxygenase LigA</fullName>
    </recommendedName>
</protein>
<dbReference type="RefSeq" id="WP_086566789.1">
    <property type="nucleotide sequence ID" value="NZ_NGFP01000002.1"/>
</dbReference>
<name>A0A243RY25_9ACTN</name>
<comment type="caution">
    <text evidence="2">The sequence shown here is derived from an EMBL/GenBank/DDBJ whole genome shotgun (WGS) entry which is preliminary data.</text>
</comment>
<organism evidence="2 3">
    <name type="scientific">Streptosporangium minutum</name>
    <dbReference type="NCBI Taxonomy" id="569862"/>
    <lineage>
        <taxon>Bacteria</taxon>
        <taxon>Bacillati</taxon>
        <taxon>Actinomycetota</taxon>
        <taxon>Actinomycetes</taxon>
        <taxon>Streptosporangiales</taxon>
        <taxon>Streptosporangiaceae</taxon>
        <taxon>Streptosporangium</taxon>
    </lineage>
</organism>
<evidence type="ECO:0000256" key="1">
    <source>
        <dbReference type="SAM" id="Phobius"/>
    </source>
</evidence>
<proteinExistence type="predicted"/>
<evidence type="ECO:0008006" key="4">
    <source>
        <dbReference type="Google" id="ProtNLM"/>
    </source>
</evidence>
<sequence>MDNARRLKLMLLLGGAGVGMLTAGAVMTVRGVRGKGEIRDELIRQKITFPAQGLPAEYGRYAGRRVENGAHARVFSEMIGGNVRKATEGRTYSEISADLHAVGGQDERLTELRQTAFMGETLRASLMSAYQAWQVTSLAVGLGAVLMGAGAAFVAVGAVLSSAR</sequence>
<feature type="transmembrane region" description="Helical" evidence="1">
    <location>
        <begin position="138"/>
        <end position="160"/>
    </location>
</feature>
<evidence type="ECO:0000313" key="2">
    <source>
        <dbReference type="EMBL" id="OUD00062.1"/>
    </source>
</evidence>
<accession>A0A243RY25</accession>
<evidence type="ECO:0000313" key="3">
    <source>
        <dbReference type="Proteomes" id="UP000194761"/>
    </source>
</evidence>
<dbReference type="EMBL" id="NGFP01000002">
    <property type="protein sequence ID" value="OUD00062.1"/>
    <property type="molecule type" value="Genomic_DNA"/>
</dbReference>
<dbReference type="AlphaFoldDB" id="A0A243RY25"/>
<keyword evidence="1" id="KW-0812">Transmembrane</keyword>
<dbReference type="Proteomes" id="UP000194761">
    <property type="component" value="Unassembled WGS sequence"/>
</dbReference>
<keyword evidence="3" id="KW-1185">Reference proteome</keyword>